<evidence type="ECO:0000256" key="6">
    <source>
        <dbReference type="ARBA" id="ARBA00044208"/>
    </source>
</evidence>
<dbReference type="Proteomes" id="UP001456524">
    <property type="component" value="Unassembled WGS sequence"/>
</dbReference>
<keyword evidence="5" id="KW-0648">Protein biosynthesis</keyword>
<evidence type="ECO:0000256" key="8">
    <source>
        <dbReference type="ARBA" id="ARBA00046432"/>
    </source>
</evidence>
<organism evidence="10 11">
    <name type="scientific">Phyllosticta citrichinensis</name>
    <dbReference type="NCBI Taxonomy" id="1130410"/>
    <lineage>
        <taxon>Eukaryota</taxon>
        <taxon>Fungi</taxon>
        <taxon>Dikarya</taxon>
        <taxon>Ascomycota</taxon>
        <taxon>Pezizomycotina</taxon>
        <taxon>Dothideomycetes</taxon>
        <taxon>Dothideomycetes incertae sedis</taxon>
        <taxon>Botryosphaeriales</taxon>
        <taxon>Phyllostictaceae</taxon>
        <taxon>Phyllosticta</taxon>
    </lineage>
</organism>
<dbReference type="InterPro" id="IPR042528">
    <property type="entry name" value="elF-2B_alpha_N"/>
</dbReference>
<evidence type="ECO:0000256" key="4">
    <source>
        <dbReference type="ARBA" id="ARBA00022540"/>
    </source>
</evidence>
<evidence type="ECO:0000256" key="9">
    <source>
        <dbReference type="RuleBase" id="RU003814"/>
    </source>
</evidence>
<reference evidence="10 11" key="1">
    <citation type="journal article" date="2022" name="G3 (Bethesda)">
        <title>Enemy or ally: a genomic approach to elucidate the lifestyle of Phyllosticta citrichinaensis.</title>
        <authorList>
            <person name="Buijs V.A."/>
            <person name="Groenewald J.Z."/>
            <person name="Haridas S."/>
            <person name="LaButti K.M."/>
            <person name="Lipzen A."/>
            <person name="Martin F.M."/>
            <person name="Barry K."/>
            <person name="Grigoriev I.V."/>
            <person name="Crous P.W."/>
            <person name="Seidl M.F."/>
        </authorList>
    </citation>
    <scope>NUCLEOTIDE SEQUENCE [LARGE SCALE GENOMIC DNA]</scope>
    <source>
        <strain evidence="10 11">CBS 129764</strain>
    </source>
</reference>
<keyword evidence="3" id="KW-0963">Cytoplasm</keyword>
<dbReference type="PANTHER" id="PTHR45860:SF1">
    <property type="entry name" value="TRANSLATION INITIATION FACTOR EIF-2B SUBUNIT ALPHA"/>
    <property type="match status" value="1"/>
</dbReference>
<comment type="subunit">
    <text evidence="8">Component of the translation initiation factor 2B (eIF2B) complex which is a heterodecamer of two sets of five different subunits: alpha, beta, gamma, delta and epsilon. Subunits alpha, beta and delta comprise a regulatory subcomplex and subunits epsilon and gamma comprise a catalytic subcomplex. Within the complex, the hexameric regulatory complex resides at the center, with the two heterodimeric catalytic subcomplexes bound on opposite sides.</text>
</comment>
<dbReference type="Gene3D" id="3.40.50.10470">
    <property type="entry name" value="Translation initiation factor eif-2b, domain 2"/>
    <property type="match status" value="1"/>
</dbReference>
<dbReference type="InterPro" id="IPR051501">
    <property type="entry name" value="eIF2B_alpha/beta/delta"/>
</dbReference>
<dbReference type="InterPro" id="IPR037171">
    <property type="entry name" value="NagB/RpiA_transferase-like"/>
</dbReference>
<evidence type="ECO:0000256" key="2">
    <source>
        <dbReference type="ARBA" id="ARBA00007251"/>
    </source>
</evidence>
<name>A0ABR1XPG9_9PEZI</name>
<sequence length="353" mass="38343">MTTMGLPQASLGASAANFDIVAKYHTLLADDPDMTMPIAAIQALVAALSTHDTSTTTETMTLLAAYTDKLKTGVPNQISLSAGTDLFQRFLSHSIKPGADADFAAVVRHMLSNGQLFAERAKAARAKIASRGKHCIRDGRTILTKGASRCVQGFLEDAARANIRFRVIYVLSSLNDTKGTDMVTSLRTHGIPVATIPDAAVAYTMHKVDMVFVGAEGVLQDGGIVSQLGTHQLALLANIKNKEFFVFAESHKFVHLFPLGQFDLPIEQKAIRFYADDDDEAVEAWGSRSGTQPPEDLHPQLREEIEQRERLWASGAVENAVDYTPGKLISTIVTEGGMMTPLAVAEELFKIWL</sequence>
<keyword evidence="11" id="KW-1185">Reference proteome</keyword>
<comment type="caution">
    <text evidence="10">The sequence shown here is derived from an EMBL/GenBank/DDBJ whole genome shotgun (WGS) entry which is preliminary data.</text>
</comment>
<comment type="subcellular location">
    <subcellularLocation>
        <location evidence="1">Cytoplasm</location>
        <location evidence="1">Cytosol</location>
    </subcellularLocation>
</comment>
<accession>A0ABR1XPG9</accession>
<dbReference type="Gene3D" id="1.20.120.1070">
    <property type="entry name" value="Translation initiation factor eIF-2B, N-terminal domain"/>
    <property type="match status" value="1"/>
</dbReference>
<evidence type="ECO:0000313" key="10">
    <source>
        <dbReference type="EMBL" id="KAK8162027.1"/>
    </source>
</evidence>
<dbReference type="EMBL" id="JBBWUH010000007">
    <property type="protein sequence ID" value="KAK8162027.1"/>
    <property type="molecule type" value="Genomic_DNA"/>
</dbReference>
<dbReference type="Pfam" id="PF01008">
    <property type="entry name" value="IF-2B"/>
    <property type="match status" value="1"/>
</dbReference>
<dbReference type="InterPro" id="IPR042529">
    <property type="entry name" value="IF_2B-like_C"/>
</dbReference>
<proteinExistence type="inferred from homology"/>
<dbReference type="PANTHER" id="PTHR45860">
    <property type="entry name" value="TRANSLATION INITIATION FACTOR EIF-2B SUBUNIT ALPHA"/>
    <property type="match status" value="1"/>
</dbReference>
<comment type="similarity">
    <text evidence="2 9">Belongs to the eIF-2B alpha/beta/delta subunits family.</text>
</comment>
<evidence type="ECO:0000256" key="3">
    <source>
        <dbReference type="ARBA" id="ARBA00022490"/>
    </source>
</evidence>
<evidence type="ECO:0000256" key="7">
    <source>
        <dbReference type="ARBA" id="ARBA00044236"/>
    </source>
</evidence>
<keyword evidence="4" id="KW-0396">Initiation factor</keyword>
<protein>
    <recommendedName>
        <fullName evidence="6">Translation initiation factor eIF2B subunit alpha</fullName>
    </recommendedName>
    <alternativeName>
        <fullName evidence="7">eIF2B GDP-GTP exchange factor subunit alpha</fullName>
    </alternativeName>
</protein>
<evidence type="ECO:0000256" key="1">
    <source>
        <dbReference type="ARBA" id="ARBA00004514"/>
    </source>
</evidence>
<evidence type="ECO:0000256" key="5">
    <source>
        <dbReference type="ARBA" id="ARBA00022917"/>
    </source>
</evidence>
<dbReference type="SUPFAM" id="SSF100950">
    <property type="entry name" value="NagB/RpiA/CoA transferase-like"/>
    <property type="match status" value="1"/>
</dbReference>
<gene>
    <name evidence="10" type="ORF">IWX90DRAFT_405889</name>
</gene>
<evidence type="ECO:0000313" key="11">
    <source>
        <dbReference type="Proteomes" id="UP001456524"/>
    </source>
</evidence>
<dbReference type="InterPro" id="IPR000649">
    <property type="entry name" value="IF-2B-related"/>
</dbReference>